<dbReference type="Proteomes" id="UP000499080">
    <property type="component" value="Unassembled WGS sequence"/>
</dbReference>
<organism evidence="2 4">
    <name type="scientific">Araneus ventricosus</name>
    <name type="common">Orbweaver spider</name>
    <name type="synonym">Epeira ventricosa</name>
    <dbReference type="NCBI Taxonomy" id="182803"/>
    <lineage>
        <taxon>Eukaryota</taxon>
        <taxon>Metazoa</taxon>
        <taxon>Ecdysozoa</taxon>
        <taxon>Arthropoda</taxon>
        <taxon>Chelicerata</taxon>
        <taxon>Arachnida</taxon>
        <taxon>Araneae</taxon>
        <taxon>Araneomorphae</taxon>
        <taxon>Entelegynae</taxon>
        <taxon>Araneoidea</taxon>
        <taxon>Araneidae</taxon>
        <taxon>Araneus</taxon>
    </lineage>
</organism>
<dbReference type="CDD" id="cd00303">
    <property type="entry name" value="retropepsin_like"/>
    <property type="match status" value="1"/>
</dbReference>
<dbReference type="EMBL" id="BGPR01113155">
    <property type="protein sequence ID" value="GBM97224.1"/>
    <property type="molecule type" value="Genomic_DNA"/>
</dbReference>
<comment type="caution">
    <text evidence="2">The sequence shown here is derived from an EMBL/GenBank/DDBJ whole genome shotgun (WGS) entry which is preliminary data.</text>
</comment>
<gene>
    <name evidence="3" type="ORF">AVEN_167247_1</name>
    <name evidence="1" type="ORF">AVEN_5259_1</name>
    <name evidence="2" type="ORF">AVEN_96790_1</name>
</gene>
<evidence type="ECO:0000313" key="3">
    <source>
        <dbReference type="EMBL" id="GBM97273.1"/>
    </source>
</evidence>
<reference evidence="2 4" key="1">
    <citation type="journal article" date="2019" name="Sci. Rep.">
        <title>Orb-weaving spider Araneus ventricosus genome elucidates the spidroin gene catalogue.</title>
        <authorList>
            <person name="Kono N."/>
            <person name="Nakamura H."/>
            <person name="Ohtoshi R."/>
            <person name="Moran D.A.P."/>
            <person name="Shinohara A."/>
            <person name="Yoshida Y."/>
            <person name="Fujiwara M."/>
            <person name="Mori M."/>
            <person name="Tomita M."/>
            <person name="Arakawa K."/>
        </authorList>
    </citation>
    <scope>NUCLEOTIDE SEQUENCE [LARGE SCALE GENOMIC DNA]</scope>
</reference>
<protein>
    <recommendedName>
        <fullName evidence="5">Peptidase A2 domain-containing protein</fullName>
    </recommendedName>
</protein>
<name>A0A4Y2K4F2_ARAVE</name>
<dbReference type="PROSITE" id="PS00141">
    <property type="entry name" value="ASP_PROTEASE"/>
    <property type="match status" value="1"/>
</dbReference>
<proteinExistence type="predicted"/>
<sequence length="152" mass="16995">MGRKTLHDLLELQQKGARTERCQAITSNQGRNLPFLNKALKEGLKNSALSGKKNVLYIVGSICGIPRLMLVDTGANVTLLRTDMAQKLKEQFICTVPNFSLNTVTGKKAEIHGKLDESIECESRKFHLRIYLADITNPCVLDPDFLQKLNLL</sequence>
<evidence type="ECO:0008006" key="5">
    <source>
        <dbReference type="Google" id="ProtNLM"/>
    </source>
</evidence>
<dbReference type="SUPFAM" id="SSF50630">
    <property type="entry name" value="Acid proteases"/>
    <property type="match status" value="1"/>
</dbReference>
<dbReference type="EMBL" id="BGPR01113153">
    <property type="protein sequence ID" value="GBM97219.1"/>
    <property type="molecule type" value="Genomic_DNA"/>
</dbReference>
<evidence type="ECO:0000313" key="2">
    <source>
        <dbReference type="EMBL" id="GBM97224.1"/>
    </source>
</evidence>
<dbReference type="Gene3D" id="2.40.70.10">
    <property type="entry name" value="Acid Proteases"/>
    <property type="match status" value="1"/>
</dbReference>
<evidence type="ECO:0000313" key="4">
    <source>
        <dbReference type="Proteomes" id="UP000499080"/>
    </source>
</evidence>
<dbReference type="GO" id="GO:0006508">
    <property type="term" value="P:proteolysis"/>
    <property type="evidence" value="ECO:0007669"/>
    <property type="project" value="InterPro"/>
</dbReference>
<evidence type="ECO:0000313" key="1">
    <source>
        <dbReference type="EMBL" id="GBM97219.1"/>
    </source>
</evidence>
<dbReference type="InterPro" id="IPR001969">
    <property type="entry name" value="Aspartic_peptidase_AS"/>
</dbReference>
<keyword evidence="4" id="KW-1185">Reference proteome</keyword>
<dbReference type="Pfam" id="PF13650">
    <property type="entry name" value="Asp_protease_2"/>
    <property type="match status" value="1"/>
</dbReference>
<accession>A0A4Y2K4F2</accession>
<dbReference type="AlphaFoldDB" id="A0A4Y2K4F2"/>
<dbReference type="GO" id="GO:0004190">
    <property type="term" value="F:aspartic-type endopeptidase activity"/>
    <property type="evidence" value="ECO:0007669"/>
    <property type="project" value="InterPro"/>
</dbReference>
<dbReference type="InterPro" id="IPR021109">
    <property type="entry name" value="Peptidase_aspartic_dom_sf"/>
</dbReference>
<dbReference type="EMBL" id="BGPR01113172">
    <property type="protein sequence ID" value="GBM97273.1"/>
    <property type="molecule type" value="Genomic_DNA"/>
</dbReference>
<dbReference type="OrthoDB" id="6416691at2759"/>